<dbReference type="InterPro" id="IPR036249">
    <property type="entry name" value="Thioredoxin-like_sf"/>
</dbReference>
<dbReference type="PROSITE" id="PS51352">
    <property type="entry name" value="THIOREDOXIN_2"/>
    <property type="match status" value="1"/>
</dbReference>
<dbReference type="SUPFAM" id="SSF52833">
    <property type="entry name" value="Thioredoxin-like"/>
    <property type="match status" value="1"/>
</dbReference>
<dbReference type="InterPro" id="IPR013766">
    <property type="entry name" value="Thioredoxin_domain"/>
</dbReference>
<gene>
    <name evidence="2" type="ORF">LCGC14_0305430</name>
</gene>
<accession>A0A0F9TU81</accession>
<name>A0A0F9TU81_9ZZZZ</name>
<dbReference type="AlphaFoldDB" id="A0A0F9TU81"/>
<dbReference type="Gene3D" id="3.40.30.10">
    <property type="entry name" value="Glutaredoxin"/>
    <property type="match status" value="1"/>
</dbReference>
<evidence type="ECO:0000259" key="1">
    <source>
        <dbReference type="PROSITE" id="PS51352"/>
    </source>
</evidence>
<evidence type="ECO:0000313" key="2">
    <source>
        <dbReference type="EMBL" id="KKN82874.1"/>
    </source>
</evidence>
<protein>
    <recommendedName>
        <fullName evidence="1">Thioredoxin domain-containing protein</fullName>
    </recommendedName>
</protein>
<organism evidence="2">
    <name type="scientific">marine sediment metagenome</name>
    <dbReference type="NCBI Taxonomy" id="412755"/>
    <lineage>
        <taxon>unclassified sequences</taxon>
        <taxon>metagenomes</taxon>
        <taxon>ecological metagenomes</taxon>
    </lineage>
</organism>
<reference evidence="2" key="1">
    <citation type="journal article" date="2015" name="Nature">
        <title>Complex archaea that bridge the gap between prokaryotes and eukaryotes.</title>
        <authorList>
            <person name="Spang A."/>
            <person name="Saw J.H."/>
            <person name="Jorgensen S.L."/>
            <person name="Zaremba-Niedzwiedzka K."/>
            <person name="Martijn J."/>
            <person name="Lind A.E."/>
            <person name="van Eijk R."/>
            <person name="Schleper C."/>
            <person name="Guy L."/>
            <person name="Ettema T.J."/>
        </authorList>
    </citation>
    <scope>NUCLEOTIDE SEQUENCE</scope>
</reference>
<dbReference type="EMBL" id="LAZR01000194">
    <property type="protein sequence ID" value="KKN82874.1"/>
    <property type="molecule type" value="Genomic_DNA"/>
</dbReference>
<feature type="domain" description="Thioredoxin" evidence="1">
    <location>
        <begin position="48"/>
        <end position="194"/>
    </location>
</feature>
<sequence>MTMIFSLSARFGAFLLCASQLAAVPAFADHPGENLNQVMAAKEASFEPITPRDAPELVWQGASGDLVSLSTLKGKVVVLSFLPNGCGSPCEAQQEKLGQTISALNSSAMREMVVFVTLSDDPQTDPREQNWMSAQGPDAESLVDASIALAAPSDRPSTSPQVHLLNRKGQQVGIFHGADFEPLNLLLYINGLTNAHPHEEPSILQRVIGWFS</sequence>
<comment type="caution">
    <text evidence="2">The sequence shown here is derived from an EMBL/GenBank/DDBJ whole genome shotgun (WGS) entry which is preliminary data.</text>
</comment>
<proteinExistence type="predicted"/>